<comment type="caution">
    <text evidence="3">The sequence shown here is derived from an EMBL/GenBank/DDBJ whole genome shotgun (WGS) entry which is preliminary data.</text>
</comment>
<evidence type="ECO:0000313" key="4">
    <source>
        <dbReference type="Proteomes" id="UP001424741"/>
    </source>
</evidence>
<feature type="signal peptide" evidence="2">
    <location>
        <begin position="1"/>
        <end position="17"/>
    </location>
</feature>
<organism evidence="3 4">
    <name type="scientific">Rubritalea halochordaticola</name>
    <dbReference type="NCBI Taxonomy" id="714537"/>
    <lineage>
        <taxon>Bacteria</taxon>
        <taxon>Pseudomonadati</taxon>
        <taxon>Verrucomicrobiota</taxon>
        <taxon>Verrucomicrobiia</taxon>
        <taxon>Verrucomicrobiales</taxon>
        <taxon>Rubritaleaceae</taxon>
        <taxon>Rubritalea</taxon>
    </lineage>
</organism>
<sequence length="247" mass="27667">MKSFILLCLLLVIPARLCEARAVRTLEMRALMEESALVFVGTIKSVKPSGITTELTYPTWKGAVFEWLKVEVEVVEPIKGTRKGALVHTLMLSTRGEGPMFNPPGMVDPKVGQHHLLCLLPTRFEEVYASITAPFDDDQGIFLLDRKSWTDGATYYKDNREVAFYEQNDLNAVLWSLVDAKGRVIPEGAEAVRKKYKLEITKLAPKDAVIHLKWKKEESTGGWQWNVPDDGEDAKEGKKPAGPVTKP</sequence>
<accession>A0ABP9V6P6</accession>
<feature type="region of interest" description="Disordered" evidence="1">
    <location>
        <begin position="221"/>
        <end position="247"/>
    </location>
</feature>
<evidence type="ECO:0000313" key="3">
    <source>
        <dbReference type="EMBL" id="GAA5497209.1"/>
    </source>
</evidence>
<protein>
    <submittedName>
        <fullName evidence="3">Uncharacterized protein</fullName>
    </submittedName>
</protein>
<feature type="chain" id="PRO_5046574848" evidence="2">
    <location>
        <begin position="18"/>
        <end position="247"/>
    </location>
</feature>
<dbReference type="EMBL" id="BAABRL010000013">
    <property type="protein sequence ID" value="GAA5497209.1"/>
    <property type="molecule type" value="Genomic_DNA"/>
</dbReference>
<name>A0ABP9V6P6_9BACT</name>
<keyword evidence="4" id="KW-1185">Reference proteome</keyword>
<dbReference type="RefSeq" id="WP_346189746.1">
    <property type="nucleotide sequence ID" value="NZ_BAABRL010000013.1"/>
</dbReference>
<gene>
    <name evidence="3" type="ORF">Rhal01_03402</name>
</gene>
<dbReference type="Proteomes" id="UP001424741">
    <property type="component" value="Unassembled WGS sequence"/>
</dbReference>
<proteinExistence type="predicted"/>
<reference evidence="3 4" key="1">
    <citation type="submission" date="2024-02" db="EMBL/GenBank/DDBJ databases">
        <title>Rubritalea halochordaticola NBRC 107102.</title>
        <authorList>
            <person name="Ichikawa N."/>
            <person name="Katano-Makiyama Y."/>
            <person name="Hidaka K."/>
        </authorList>
    </citation>
    <scope>NUCLEOTIDE SEQUENCE [LARGE SCALE GENOMIC DNA]</scope>
    <source>
        <strain evidence="3 4">NBRC 107102</strain>
    </source>
</reference>
<evidence type="ECO:0000256" key="2">
    <source>
        <dbReference type="SAM" id="SignalP"/>
    </source>
</evidence>
<keyword evidence="2" id="KW-0732">Signal</keyword>
<evidence type="ECO:0000256" key="1">
    <source>
        <dbReference type="SAM" id="MobiDB-lite"/>
    </source>
</evidence>